<accession>A0ACB9FE51</accession>
<name>A0ACB9FE51_ARCLA</name>
<sequence length="98" mass="11447">MFKASEALCKILIYVLFIKRLPCVPYLTEVFPLRIYHLDFQVLQLNRAIFPILGFLKGFTVQSSNSQYFRAWLQASCKPLLHPRTDWSSSTPDLHLIM</sequence>
<dbReference type="EMBL" id="CM042047">
    <property type="protein sequence ID" value="KAI3769135.1"/>
    <property type="molecule type" value="Genomic_DNA"/>
</dbReference>
<organism evidence="1 2">
    <name type="scientific">Arctium lappa</name>
    <name type="common">Greater burdock</name>
    <name type="synonym">Lappa major</name>
    <dbReference type="NCBI Taxonomy" id="4217"/>
    <lineage>
        <taxon>Eukaryota</taxon>
        <taxon>Viridiplantae</taxon>
        <taxon>Streptophyta</taxon>
        <taxon>Embryophyta</taxon>
        <taxon>Tracheophyta</taxon>
        <taxon>Spermatophyta</taxon>
        <taxon>Magnoliopsida</taxon>
        <taxon>eudicotyledons</taxon>
        <taxon>Gunneridae</taxon>
        <taxon>Pentapetalae</taxon>
        <taxon>asterids</taxon>
        <taxon>campanulids</taxon>
        <taxon>Asterales</taxon>
        <taxon>Asteraceae</taxon>
        <taxon>Carduoideae</taxon>
        <taxon>Cardueae</taxon>
        <taxon>Arctiinae</taxon>
        <taxon>Arctium</taxon>
    </lineage>
</organism>
<evidence type="ECO:0000313" key="1">
    <source>
        <dbReference type="EMBL" id="KAI3769135.1"/>
    </source>
</evidence>
<reference evidence="2" key="1">
    <citation type="journal article" date="2022" name="Mol. Ecol. Resour.">
        <title>The genomes of chicory, endive, great burdock and yacon provide insights into Asteraceae palaeo-polyploidization history and plant inulin production.</title>
        <authorList>
            <person name="Fan W."/>
            <person name="Wang S."/>
            <person name="Wang H."/>
            <person name="Wang A."/>
            <person name="Jiang F."/>
            <person name="Liu H."/>
            <person name="Zhao H."/>
            <person name="Xu D."/>
            <person name="Zhang Y."/>
        </authorList>
    </citation>
    <scope>NUCLEOTIDE SEQUENCE [LARGE SCALE GENOMIC DNA]</scope>
    <source>
        <strain evidence="2">cv. Niubang</strain>
    </source>
</reference>
<dbReference type="Proteomes" id="UP001055879">
    <property type="component" value="Linkage Group LG01"/>
</dbReference>
<keyword evidence="2" id="KW-1185">Reference proteome</keyword>
<proteinExistence type="predicted"/>
<reference evidence="1 2" key="2">
    <citation type="journal article" date="2022" name="Mol. Ecol. Resour.">
        <title>The genomes of chicory, endive, great burdock and yacon provide insights into Asteraceae paleo-polyploidization history and plant inulin production.</title>
        <authorList>
            <person name="Fan W."/>
            <person name="Wang S."/>
            <person name="Wang H."/>
            <person name="Wang A."/>
            <person name="Jiang F."/>
            <person name="Liu H."/>
            <person name="Zhao H."/>
            <person name="Xu D."/>
            <person name="Zhang Y."/>
        </authorList>
    </citation>
    <scope>NUCLEOTIDE SEQUENCE [LARGE SCALE GENOMIC DNA]</scope>
    <source>
        <strain evidence="2">cv. Niubang</strain>
    </source>
</reference>
<protein>
    <submittedName>
        <fullName evidence="1">Uncharacterized protein</fullName>
    </submittedName>
</protein>
<gene>
    <name evidence="1" type="ORF">L6452_00235</name>
</gene>
<comment type="caution">
    <text evidence="1">The sequence shown here is derived from an EMBL/GenBank/DDBJ whole genome shotgun (WGS) entry which is preliminary data.</text>
</comment>
<evidence type="ECO:0000313" key="2">
    <source>
        <dbReference type="Proteomes" id="UP001055879"/>
    </source>
</evidence>